<feature type="region of interest" description="Disordered" evidence="10">
    <location>
        <begin position="114"/>
        <end position="136"/>
    </location>
</feature>
<dbReference type="Gene3D" id="3.40.50.300">
    <property type="entry name" value="P-loop containing nucleotide triphosphate hydrolases"/>
    <property type="match status" value="2"/>
</dbReference>
<dbReference type="SUPFAM" id="SSF52980">
    <property type="entry name" value="Restriction endonuclease-like"/>
    <property type="match status" value="1"/>
</dbReference>
<dbReference type="InterPro" id="IPR011335">
    <property type="entry name" value="Restrct_endonuc-II-like"/>
</dbReference>
<dbReference type="InterPro" id="IPR011604">
    <property type="entry name" value="PDDEXK-like_dom_sf"/>
</dbReference>
<feature type="compositionally biased region" description="Low complexity" evidence="10">
    <location>
        <begin position="324"/>
        <end position="335"/>
    </location>
</feature>
<name>A0ABU3H6W4_9BACL</name>
<dbReference type="EC" id="3.6.4.12" evidence="12"/>
<evidence type="ECO:0000256" key="9">
    <source>
        <dbReference type="ARBA" id="ARBA00023204"/>
    </source>
</evidence>
<organism evidence="12 13">
    <name type="scientific">Paenibacillus forsythiae</name>
    <dbReference type="NCBI Taxonomy" id="365616"/>
    <lineage>
        <taxon>Bacteria</taxon>
        <taxon>Bacillati</taxon>
        <taxon>Bacillota</taxon>
        <taxon>Bacilli</taxon>
        <taxon>Bacillales</taxon>
        <taxon>Paenibacillaceae</taxon>
        <taxon>Paenibacillus</taxon>
    </lineage>
</organism>
<dbReference type="InterPro" id="IPR038726">
    <property type="entry name" value="PDDEXK_AddAB-type"/>
</dbReference>
<feature type="region of interest" description="Disordered" evidence="10">
    <location>
        <begin position="294"/>
        <end position="351"/>
    </location>
</feature>
<dbReference type="Pfam" id="PF13361">
    <property type="entry name" value="UvrD_C"/>
    <property type="match status" value="1"/>
</dbReference>
<dbReference type="InterPro" id="IPR014017">
    <property type="entry name" value="DNA_helicase_UvrD-like_C"/>
</dbReference>
<dbReference type="Gene3D" id="3.90.320.10">
    <property type="match status" value="1"/>
</dbReference>
<evidence type="ECO:0000256" key="6">
    <source>
        <dbReference type="ARBA" id="ARBA00022839"/>
    </source>
</evidence>
<keyword evidence="3" id="KW-0227">DNA damage</keyword>
<evidence type="ECO:0000256" key="10">
    <source>
        <dbReference type="SAM" id="MobiDB-lite"/>
    </source>
</evidence>
<evidence type="ECO:0000256" key="4">
    <source>
        <dbReference type="ARBA" id="ARBA00022801"/>
    </source>
</evidence>
<evidence type="ECO:0000256" key="1">
    <source>
        <dbReference type="ARBA" id="ARBA00022722"/>
    </source>
</evidence>
<dbReference type="GO" id="GO:0003678">
    <property type="term" value="F:DNA helicase activity"/>
    <property type="evidence" value="ECO:0007669"/>
    <property type="project" value="UniProtKB-EC"/>
</dbReference>
<evidence type="ECO:0000256" key="2">
    <source>
        <dbReference type="ARBA" id="ARBA00022741"/>
    </source>
</evidence>
<gene>
    <name evidence="12" type="ORF">J2Z22_002095</name>
</gene>
<protein>
    <submittedName>
        <fullName evidence="12">ATP-dependent helicase/nuclease subunit A</fullName>
        <ecNumber evidence="12">3.1.-.-</ecNumber>
        <ecNumber evidence="12">3.6.4.12</ecNumber>
    </submittedName>
</protein>
<dbReference type="GO" id="GO:0016787">
    <property type="term" value="F:hydrolase activity"/>
    <property type="evidence" value="ECO:0007669"/>
    <property type="project" value="UniProtKB-KW"/>
</dbReference>
<dbReference type="EC" id="3.1.-.-" evidence="12"/>
<dbReference type="InterPro" id="IPR027417">
    <property type="entry name" value="P-loop_NTPase"/>
</dbReference>
<proteinExistence type="predicted"/>
<keyword evidence="8" id="KW-0238">DNA-binding</keyword>
<evidence type="ECO:0000313" key="12">
    <source>
        <dbReference type="EMBL" id="MDT3426569.1"/>
    </source>
</evidence>
<keyword evidence="7" id="KW-0067">ATP-binding</keyword>
<feature type="domain" description="UvrD-like helicase C-terminal" evidence="11">
    <location>
        <begin position="105"/>
        <end position="468"/>
    </location>
</feature>
<keyword evidence="5 12" id="KW-0347">Helicase</keyword>
<dbReference type="PANTHER" id="PTHR11070:SF48">
    <property type="entry name" value="ATP-DEPENDENT HELICASE_NUCLEASE SUBUNIT A"/>
    <property type="match status" value="1"/>
</dbReference>
<evidence type="ECO:0000256" key="8">
    <source>
        <dbReference type="ARBA" id="ARBA00023125"/>
    </source>
</evidence>
<keyword evidence="9" id="KW-0234">DNA repair</keyword>
<evidence type="ECO:0000259" key="11">
    <source>
        <dbReference type="PROSITE" id="PS51217"/>
    </source>
</evidence>
<keyword evidence="2" id="KW-0547">Nucleotide-binding</keyword>
<evidence type="ECO:0000256" key="3">
    <source>
        <dbReference type="ARBA" id="ARBA00022763"/>
    </source>
</evidence>
<keyword evidence="6" id="KW-0269">Exonuclease</keyword>
<evidence type="ECO:0000256" key="5">
    <source>
        <dbReference type="ARBA" id="ARBA00022806"/>
    </source>
</evidence>
<dbReference type="InterPro" id="IPR000212">
    <property type="entry name" value="DNA_helicase_UvrD/REP"/>
</dbReference>
<dbReference type="EMBL" id="JAUSUY010000007">
    <property type="protein sequence ID" value="MDT3426569.1"/>
    <property type="molecule type" value="Genomic_DNA"/>
</dbReference>
<accession>A0ABU3H6W4</accession>
<keyword evidence="4 12" id="KW-0378">Hydrolase</keyword>
<dbReference type="PANTHER" id="PTHR11070">
    <property type="entry name" value="UVRD / RECB / PCRA DNA HELICASE FAMILY MEMBER"/>
    <property type="match status" value="1"/>
</dbReference>
<sequence length="930" mass="101370">MFLDKYRSYGRSGFAGKPGREGRETDGYNSEAINGAETREATGVVIDLARNFRSRMEVVDAVNMLFRRIMNETVAEIAYDERAELVYGANFPGAADKGPDTYFAPELLLIDRGSSKGAPEERGEDGEAGPGESELIESETAQLEARAIARRIVRMTGKNGGEPLQIYDKSLRAMRPVVYGDIVILLRSASVWAPLMLEELRLEGIPAYGDQNRGYFQATEVEVILSLLKVVDNPQQDIPLAGTLRSPVVGLTEEELAKVRLCSEGSFYDAVAAAASGKGLADGAESAREIAGDATVRAGENEAGSGSTSGDEGCGAREVRGGDENAAADAAAGETMDAEKAATVETSSAGPEISGRLRDKLNRFLKQLEDWRNEARQGDVSGLIWRICGESGYLEWVGGLPGGAQRQSNLKALYDRAVQFENDTSARGLFRFLVFISRLRENGGDLGTAGGGEQGEGVRIMTIHKSKGLEFPVVFLAGMSKGFNRQDLYAPFLMHKELGFGPRFLERETRVSYPTLPYLAIGRRSRLELLAEEMRVLYVGLTRPRDKMILVGTVRDLEGKAASWMSSGGGEELLLPDHLLARGRSYLDWIGPALIRHPGAAILRKIAGKEGAAPASLEGDLSNWNVSILPSLELETGSYQAEDEDGEEARRKTIDELSRGMPVTAYAGEEGSAAERLSWRYPYAAAAGIPAKTSVTELKSLLSLQERPSFDLLEEGLPLAKESGVAASGSLHLRRPRFMEQRGVTPAERGTVYHTLMQHIPLEGDVGLAEVTATLERLRQLRVLTEEQAAAVEPEKAAAFYEHPLGRRLLASPWRRREMPFSYMLPASEAYRGLQALDKASSELPGETDNASSSVLVQGVIDCLFREEGRLILLDYKSDAVLEHRGGLEALKDKYRYQLGLYSQALGDILGEAVAEAWLYFFDGGHAVRV</sequence>
<evidence type="ECO:0000313" key="13">
    <source>
        <dbReference type="Proteomes" id="UP001248709"/>
    </source>
</evidence>
<dbReference type="RefSeq" id="WP_376717952.1">
    <property type="nucleotide sequence ID" value="NZ_JAUSUY010000007.1"/>
</dbReference>
<keyword evidence="1" id="KW-0540">Nuclease</keyword>
<keyword evidence="13" id="KW-1185">Reference proteome</keyword>
<feature type="compositionally biased region" description="Basic and acidic residues" evidence="10">
    <location>
        <begin position="314"/>
        <end position="323"/>
    </location>
</feature>
<dbReference type="Proteomes" id="UP001248709">
    <property type="component" value="Unassembled WGS sequence"/>
</dbReference>
<dbReference type="PROSITE" id="PS51217">
    <property type="entry name" value="UVRD_HELICASE_CTER"/>
    <property type="match status" value="1"/>
</dbReference>
<evidence type="ECO:0000256" key="7">
    <source>
        <dbReference type="ARBA" id="ARBA00022840"/>
    </source>
</evidence>
<reference evidence="12 13" key="1">
    <citation type="submission" date="2023-07" db="EMBL/GenBank/DDBJ databases">
        <title>Genomic Encyclopedia of Type Strains, Phase IV (KMG-IV): sequencing the most valuable type-strain genomes for metagenomic binning, comparative biology and taxonomic classification.</title>
        <authorList>
            <person name="Goeker M."/>
        </authorList>
    </citation>
    <scope>NUCLEOTIDE SEQUENCE [LARGE SCALE GENOMIC DNA]</scope>
    <source>
        <strain evidence="12 13">T98</strain>
    </source>
</reference>
<comment type="caution">
    <text evidence="12">The sequence shown here is derived from an EMBL/GenBank/DDBJ whole genome shotgun (WGS) entry which is preliminary data.</text>
</comment>
<dbReference type="SUPFAM" id="SSF52540">
    <property type="entry name" value="P-loop containing nucleoside triphosphate hydrolases"/>
    <property type="match status" value="1"/>
</dbReference>
<dbReference type="Pfam" id="PF12705">
    <property type="entry name" value="PDDEXK_1"/>
    <property type="match status" value="1"/>
</dbReference>